<protein>
    <submittedName>
        <fullName evidence="3">Uncharacterized protein</fullName>
    </submittedName>
</protein>
<reference evidence="3 4" key="1">
    <citation type="submission" date="2017-05" db="EMBL/GenBank/DDBJ databases">
        <authorList>
            <person name="Varghese N."/>
            <person name="Submissions S."/>
        </authorList>
    </citation>
    <scope>NUCLEOTIDE SEQUENCE [LARGE SCALE GENOMIC DNA]</scope>
    <source>
        <strain evidence="3 4">DSM 26001</strain>
    </source>
</reference>
<dbReference type="EMBL" id="FXUL01000023">
    <property type="protein sequence ID" value="SMP75719.1"/>
    <property type="molecule type" value="Genomic_DNA"/>
</dbReference>
<keyword evidence="2" id="KW-0732">Signal</keyword>
<comment type="caution">
    <text evidence="3">The sequence shown here is derived from an EMBL/GenBank/DDBJ whole genome shotgun (WGS) entry which is preliminary data.</text>
</comment>
<feature type="signal peptide" evidence="2">
    <location>
        <begin position="1"/>
        <end position="25"/>
    </location>
</feature>
<evidence type="ECO:0000256" key="1">
    <source>
        <dbReference type="SAM" id="MobiDB-lite"/>
    </source>
</evidence>
<feature type="region of interest" description="Disordered" evidence="1">
    <location>
        <begin position="82"/>
        <end position="115"/>
    </location>
</feature>
<dbReference type="RefSeq" id="WP_283444666.1">
    <property type="nucleotide sequence ID" value="NZ_FXUL01000023.1"/>
</dbReference>
<sequence length="115" mass="12644">MKILSSGLITLLAGAALLAAAPAMARVDVDINVGVPGAYIAPAPYGPPPRYLGPPAYVQPGPVYVQPAPVYVQPRPIYREEWRGHGHHHGGRHWDRDGDGVPNRYDRRPNNPYRY</sequence>
<name>A0ABY1QNM1_9BURK</name>
<gene>
    <name evidence="3" type="ORF">SAMN06295970_12346</name>
</gene>
<dbReference type="Proteomes" id="UP001158049">
    <property type="component" value="Unassembled WGS sequence"/>
</dbReference>
<accession>A0ABY1QNM1</accession>
<evidence type="ECO:0000313" key="3">
    <source>
        <dbReference type="EMBL" id="SMP75719.1"/>
    </source>
</evidence>
<feature type="chain" id="PRO_5046839086" evidence="2">
    <location>
        <begin position="26"/>
        <end position="115"/>
    </location>
</feature>
<feature type="compositionally biased region" description="Basic and acidic residues" evidence="1">
    <location>
        <begin position="92"/>
        <end position="109"/>
    </location>
</feature>
<proteinExistence type="predicted"/>
<evidence type="ECO:0000256" key="2">
    <source>
        <dbReference type="SAM" id="SignalP"/>
    </source>
</evidence>
<evidence type="ECO:0000313" key="4">
    <source>
        <dbReference type="Proteomes" id="UP001158049"/>
    </source>
</evidence>
<organism evidence="3 4">
    <name type="scientific">Noviherbaspirillum suwonense</name>
    <dbReference type="NCBI Taxonomy" id="1224511"/>
    <lineage>
        <taxon>Bacteria</taxon>
        <taxon>Pseudomonadati</taxon>
        <taxon>Pseudomonadota</taxon>
        <taxon>Betaproteobacteria</taxon>
        <taxon>Burkholderiales</taxon>
        <taxon>Oxalobacteraceae</taxon>
        <taxon>Noviherbaspirillum</taxon>
    </lineage>
</organism>
<keyword evidence="4" id="KW-1185">Reference proteome</keyword>